<keyword evidence="1" id="KW-0378">Hydrolase</keyword>
<dbReference type="Proteomes" id="UP000265618">
    <property type="component" value="Unassembled WGS sequence"/>
</dbReference>
<dbReference type="PROSITE" id="PS51704">
    <property type="entry name" value="GP_PDE"/>
    <property type="match status" value="1"/>
</dbReference>
<dbReference type="InterPro" id="IPR051578">
    <property type="entry name" value="GDPD"/>
</dbReference>
<dbReference type="GO" id="GO:0046475">
    <property type="term" value="P:glycerophospholipid catabolic process"/>
    <property type="evidence" value="ECO:0007669"/>
    <property type="project" value="TreeGrafter"/>
</dbReference>
<feature type="domain" description="GP-PDE" evidence="3">
    <location>
        <begin position="168"/>
        <end position="516"/>
    </location>
</feature>
<comment type="caution">
    <text evidence="4">The sequence shown here is derived from an EMBL/GenBank/DDBJ whole genome shotgun (WGS) entry which is preliminary data.</text>
</comment>
<organism evidence="4 5">
    <name type="scientific">Kipferlia bialata</name>
    <dbReference type="NCBI Taxonomy" id="797122"/>
    <lineage>
        <taxon>Eukaryota</taxon>
        <taxon>Metamonada</taxon>
        <taxon>Carpediemonas-like organisms</taxon>
        <taxon>Kipferlia</taxon>
    </lineage>
</organism>
<proteinExistence type="predicted"/>
<evidence type="ECO:0000256" key="1">
    <source>
        <dbReference type="ARBA" id="ARBA00022801"/>
    </source>
</evidence>
<feature type="region of interest" description="Disordered" evidence="2">
    <location>
        <begin position="296"/>
        <end position="320"/>
    </location>
</feature>
<evidence type="ECO:0000256" key="2">
    <source>
        <dbReference type="SAM" id="MobiDB-lite"/>
    </source>
</evidence>
<accession>A0A9K3GH95</accession>
<feature type="compositionally biased region" description="Low complexity" evidence="2">
    <location>
        <begin position="296"/>
        <end position="312"/>
    </location>
</feature>
<protein>
    <recommendedName>
        <fullName evidence="3">GP-PDE domain-containing protein</fullName>
    </recommendedName>
</protein>
<evidence type="ECO:0000313" key="5">
    <source>
        <dbReference type="Proteomes" id="UP000265618"/>
    </source>
</evidence>
<dbReference type="Gene3D" id="3.20.20.190">
    <property type="entry name" value="Phosphatidylinositol (PI) phosphodiesterase"/>
    <property type="match status" value="1"/>
</dbReference>
<evidence type="ECO:0000313" key="4">
    <source>
        <dbReference type="EMBL" id="GIQ82587.1"/>
    </source>
</evidence>
<dbReference type="OrthoDB" id="197419at2759"/>
<reference evidence="4 5" key="1">
    <citation type="journal article" date="2018" name="PLoS ONE">
        <title>The draft genome of Kipferlia bialata reveals reductive genome evolution in fornicate parasites.</title>
        <authorList>
            <person name="Tanifuji G."/>
            <person name="Takabayashi S."/>
            <person name="Kume K."/>
            <person name="Takagi M."/>
            <person name="Nakayama T."/>
            <person name="Kamikawa R."/>
            <person name="Inagaki Y."/>
            <person name="Hashimoto T."/>
        </authorList>
    </citation>
    <scope>NUCLEOTIDE SEQUENCE [LARGE SCALE GENOMIC DNA]</scope>
    <source>
        <strain evidence="4">NY0173</strain>
    </source>
</reference>
<dbReference type="PANTHER" id="PTHR22958">
    <property type="entry name" value="GLYCEROPHOSPHORYL DIESTER PHOSPHODIESTERASE"/>
    <property type="match status" value="1"/>
</dbReference>
<dbReference type="InterPro" id="IPR017946">
    <property type="entry name" value="PLC-like_Pdiesterase_TIM-brl"/>
</dbReference>
<dbReference type="Pfam" id="PF03009">
    <property type="entry name" value="GDPD"/>
    <property type="match status" value="1"/>
</dbReference>
<evidence type="ECO:0000259" key="3">
    <source>
        <dbReference type="PROSITE" id="PS51704"/>
    </source>
</evidence>
<dbReference type="InterPro" id="IPR030395">
    <property type="entry name" value="GP_PDE_dom"/>
</dbReference>
<dbReference type="SUPFAM" id="SSF51695">
    <property type="entry name" value="PLC-like phosphodiesterases"/>
    <property type="match status" value="1"/>
</dbReference>
<dbReference type="AlphaFoldDB" id="A0A9K3GH95"/>
<dbReference type="GO" id="GO:0008081">
    <property type="term" value="F:phosphoric diester hydrolase activity"/>
    <property type="evidence" value="ECO:0007669"/>
    <property type="project" value="InterPro"/>
</dbReference>
<dbReference type="PANTHER" id="PTHR22958:SF1">
    <property type="entry name" value="GLYCEROPHOSPHOCHOLINE PHOSPHODIESTERASE GPCPD1"/>
    <property type="match status" value="1"/>
</dbReference>
<gene>
    <name evidence="4" type="ORF">KIPB_003750</name>
</gene>
<name>A0A9K3GH95_9EUKA</name>
<keyword evidence="5" id="KW-1185">Reference proteome</keyword>
<sequence length="516" mass="56391">MESDTSLPVCVSLDLDPSDDVPLVHTCPSPKELVPVAVSPPFTHAQAVSPLPFASFPHLFLIPSASDTQGGDDITMSLWAHPNQAEGECPPQLVGVGSLSLASEHHHDGESECRLVVPTSGRVSATVCYTGIVTSQPEDFTPLLTPHHNSRLSASFTSFMRLGHRGCGSNKRHGLGQHVVPFCENTVESSREARSAGMDGIEFDVVLGADDVCVINHDFEVEVRQGSFTYNLPIPVLDSPTFLALRSSRAMRDRRLKKEKERAQEASLIEGRARASSCLSLTDMGRDAEAAVRQMQAQAAQAQAPTEGSFSKEGSEGEDESHRYNVLFSQRATLKDMLTKCDRQCRMNVEVKYPTGFWARGSKRVLYPRRDKVVSTTLDTVLHSTLLKHKHLRTVFFSAFDPDLCLILRVRQTKYPVFLLHCGGSFFNEWPDVQPDPRCACPWLGLAFAARANLPGMVLSVKTLAEVGDEFVPKAAALGIRILTYGSLSDDIEHIAAQHGHGVAGVIVDLALRTAQ</sequence>
<dbReference type="EMBL" id="BDIP01000746">
    <property type="protein sequence ID" value="GIQ82587.1"/>
    <property type="molecule type" value="Genomic_DNA"/>
</dbReference>